<dbReference type="InterPro" id="IPR025075">
    <property type="entry name" value="DUF3916"/>
</dbReference>
<dbReference type="AlphaFoldDB" id="A0A4R4JRA2"/>
<organism evidence="1 2">
    <name type="scientific">Photorhabdus luminescens subsp. mexicana</name>
    <dbReference type="NCBI Taxonomy" id="2100167"/>
    <lineage>
        <taxon>Bacteria</taxon>
        <taxon>Pseudomonadati</taxon>
        <taxon>Pseudomonadota</taxon>
        <taxon>Gammaproteobacteria</taxon>
        <taxon>Enterobacterales</taxon>
        <taxon>Morganellaceae</taxon>
        <taxon>Photorhabdus</taxon>
    </lineage>
</organism>
<evidence type="ECO:0000313" key="1">
    <source>
        <dbReference type="EMBL" id="TDB56231.1"/>
    </source>
</evidence>
<dbReference type="Pfam" id="PF13079">
    <property type="entry name" value="DUF3916"/>
    <property type="match status" value="1"/>
</dbReference>
<reference evidence="1 2" key="1">
    <citation type="journal article" date="2019" name="Int. J. Syst. Evol. Microbiol.">
        <title>Photorhabdus khanii subsp. guanajuatensis subsp. nov., isolated from Heterorhabditis atacamensis, and Photorhabdus luminescens subsp. mexicana subsp. nov., isolated from Heterorhabditis mexicana entomopathogenic nematodes.</title>
        <authorList>
            <person name="Machado R.A.R."/>
            <person name="Bruno P."/>
            <person name="Arce C.C.M."/>
            <person name="Liechti N."/>
            <person name="Kohler A."/>
            <person name="Bernal J."/>
            <person name="Bruggmann R."/>
            <person name="Turlings T.C.J."/>
        </authorList>
    </citation>
    <scope>NUCLEOTIDE SEQUENCE [LARGE SCALE GENOMIC DNA]</scope>
    <source>
        <strain evidence="1 2">MEX47-22</strain>
    </source>
</reference>
<proteinExistence type="predicted"/>
<sequence length="183" mass="21372">MSMRRIALSNKKLRGIPRRLRSLKIWSESYRTYFPVITENDYSYGYWNVKIPVHSALLQGKQTNKNIQSICAQDLIDAAYNIYKAKPDNENNIRITCSIVLPDMFSSELCIFTSEEYFNEHTCNGYGRFGKITLLSERSLCKEWNLRLPDGFSELGVLRISEDDEGKPYYSECWYIGEVNYTQ</sequence>
<evidence type="ECO:0000313" key="2">
    <source>
        <dbReference type="Proteomes" id="UP000295550"/>
    </source>
</evidence>
<name>A0A4R4JRA2_PHOLU</name>
<gene>
    <name evidence="1" type="ORF">C5468_00615</name>
</gene>
<protein>
    <submittedName>
        <fullName evidence="1">DUF3916 domain-containing protein</fullName>
    </submittedName>
</protein>
<dbReference type="EMBL" id="PUJX01000001">
    <property type="protein sequence ID" value="TDB56231.1"/>
    <property type="molecule type" value="Genomic_DNA"/>
</dbReference>
<comment type="caution">
    <text evidence="1">The sequence shown here is derived from an EMBL/GenBank/DDBJ whole genome shotgun (WGS) entry which is preliminary data.</text>
</comment>
<dbReference type="Proteomes" id="UP000295550">
    <property type="component" value="Unassembled WGS sequence"/>
</dbReference>
<dbReference type="RefSeq" id="WP_132343359.1">
    <property type="nucleotide sequence ID" value="NZ_CAWOLF010000001.1"/>
</dbReference>
<accession>A0A4R4JRA2</accession>